<dbReference type="EMBL" id="JH611193">
    <property type="protein sequence ID" value="EJP72417.1"/>
    <property type="molecule type" value="Genomic_DNA"/>
</dbReference>
<protein>
    <submittedName>
        <fullName evidence="1">Putative lipoprotein</fullName>
    </submittedName>
</protein>
<reference evidence="1 2" key="1">
    <citation type="journal article" date="2012" name="ISME J.">
        <title>Genomic insights to SAR86, an abundant and uncultivated marine bacterial lineage.</title>
        <authorList>
            <person name="Dupont C.L."/>
            <person name="Rusch D.B."/>
            <person name="Yooseph S."/>
            <person name="Lombardo M.J."/>
            <person name="Richter R.A."/>
            <person name="Valas R."/>
            <person name="Novotny M."/>
            <person name="Yee-Greenbaum J."/>
            <person name="Selengut J.D."/>
            <person name="Haft D.H."/>
            <person name="Halpern A.L."/>
            <person name="Lasken R.S."/>
            <person name="Nealson K."/>
            <person name="Friedman R."/>
            <person name="Venter J.C."/>
        </authorList>
    </citation>
    <scope>NUCLEOTIDE SEQUENCE [LARGE SCALE GENOMIC DNA]</scope>
</reference>
<proteinExistence type="predicted"/>
<sequence length="245" mass="28581">MKKIFLSSLILLLAASCSKENELQDLNSLIILDNVYEQAFISCTLKPDSSLINFDRFVDVFIADHQDKFDDIADLNIFFLDQAESVNKFIFEVKVDQDADEKNKIEILNIFNDENLQNEASCETLINLYQGSTLKDFENNNPKPRLYAEILDCNYSKDSNYGTFRLAIESLINHINKFSIDYQIGYVDKGANQFYWINYYSNKDALSKLQEIWLSDREASENIKNEFELNAQCNTSRYYNFFELI</sequence>
<name>J4V1F1_9GAMM</name>
<evidence type="ECO:0000313" key="1">
    <source>
        <dbReference type="EMBL" id="EJP72417.1"/>
    </source>
</evidence>
<dbReference type="PROSITE" id="PS51257">
    <property type="entry name" value="PROKAR_LIPOPROTEIN"/>
    <property type="match status" value="1"/>
</dbReference>
<keyword evidence="1" id="KW-0449">Lipoprotein</keyword>
<gene>
    <name evidence="1" type="ORF">NT02SARS_1313</name>
</gene>
<dbReference type="Proteomes" id="UP000010116">
    <property type="component" value="Unassembled WGS sequence"/>
</dbReference>
<organism evidence="1 2">
    <name type="scientific">SAR86 cluster bacterium SAR86B</name>
    <dbReference type="NCBI Taxonomy" id="1123867"/>
    <lineage>
        <taxon>Bacteria</taxon>
        <taxon>Pseudomonadati</taxon>
        <taxon>Pseudomonadota</taxon>
        <taxon>Gammaproteobacteria</taxon>
        <taxon>SAR86 cluster</taxon>
    </lineage>
</organism>
<evidence type="ECO:0000313" key="2">
    <source>
        <dbReference type="Proteomes" id="UP000010116"/>
    </source>
</evidence>
<dbReference type="AlphaFoldDB" id="J4V1F1"/>
<dbReference type="HOGENOM" id="CLU_1137412_0_0_6"/>
<accession>J4V1F1</accession>